<dbReference type="OrthoDB" id="9950769at2759"/>
<feature type="compositionally biased region" description="Basic and acidic residues" evidence="1">
    <location>
        <begin position="1"/>
        <end position="34"/>
    </location>
</feature>
<keyword evidence="3" id="KW-1185">Reference proteome</keyword>
<dbReference type="Proteomes" id="UP000578343">
    <property type="component" value="Unassembled WGS sequence"/>
</dbReference>
<feature type="region of interest" description="Disordered" evidence="1">
    <location>
        <begin position="1"/>
        <end position="126"/>
    </location>
</feature>
<gene>
    <name evidence="2" type="primary">Hemgn</name>
    <name evidence="2" type="ORF">BARMAR_R06266</name>
</gene>
<accession>A0A7K9E9X2</accession>
<comment type="caution">
    <text evidence="2">The sequence shown here is derived from an EMBL/GenBank/DDBJ whole genome shotgun (WGS) entry which is preliminary data.</text>
</comment>
<dbReference type="AlphaFoldDB" id="A0A7K9E9X2"/>
<feature type="compositionally biased region" description="Low complexity" evidence="1">
    <location>
        <begin position="75"/>
        <end position="85"/>
    </location>
</feature>
<feature type="compositionally biased region" description="Basic residues" evidence="1">
    <location>
        <begin position="35"/>
        <end position="48"/>
    </location>
</feature>
<evidence type="ECO:0000313" key="3">
    <source>
        <dbReference type="Proteomes" id="UP000578343"/>
    </source>
</evidence>
<dbReference type="GO" id="GO:0005654">
    <property type="term" value="C:nucleoplasm"/>
    <property type="evidence" value="ECO:0007669"/>
    <property type="project" value="TreeGrafter"/>
</dbReference>
<feature type="non-terminal residue" evidence="2">
    <location>
        <position position="1"/>
    </location>
</feature>
<proteinExistence type="predicted"/>
<dbReference type="PANTHER" id="PTHR15993">
    <property type="entry name" value="HEMOGEN"/>
    <property type="match status" value="1"/>
</dbReference>
<dbReference type="GO" id="GO:0030154">
    <property type="term" value="P:cell differentiation"/>
    <property type="evidence" value="ECO:0007669"/>
    <property type="project" value="InterPro"/>
</dbReference>
<dbReference type="EMBL" id="VWZK01009584">
    <property type="protein sequence ID" value="NXG73415.1"/>
    <property type="molecule type" value="Genomic_DNA"/>
</dbReference>
<dbReference type="GO" id="GO:0045667">
    <property type="term" value="P:regulation of osteoblast differentiation"/>
    <property type="evidence" value="ECO:0007669"/>
    <property type="project" value="TreeGrafter"/>
</dbReference>
<organism evidence="2 3">
    <name type="scientific">Baryphthengus martii</name>
    <name type="common">Rufous motmot</name>
    <dbReference type="NCBI Taxonomy" id="176943"/>
    <lineage>
        <taxon>Eukaryota</taxon>
        <taxon>Metazoa</taxon>
        <taxon>Chordata</taxon>
        <taxon>Craniata</taxon>
        <taxon>Vertebrata</taxon>
        <taxon>Euteleostomi</taxon>
        <taxon>Archelosauria</taxon>
        <taxon>Archosauria</taxon>
        <taxon>Dinosauria</taxon>
        <taxon>Saurischia</taxon>
        <taxon>Theropoda</taxon>
        <taxon>Coelurosauria</taxon>
        <taxon>Aves</taxon>
        <taxon>Neognathae</taxon>
        <taxon>Neoaves</taxon>
        <taxon>Telluraves</taxon>
        <taxon>Coraciimorphae</taxon>
        <taxon>Coraciiformes</taxon>
        <taxon>Momotidae</taxon>
        <taxon>Baryphthengus</taxon>
    </lineage>
</organism>
<protein>
    <submittedName>
        <fullName evidence="2">HEMGN protein</fullName>
    </submittedName>
</protein>
<dbReference type="PANTHER" id="PTHR15993:SF6">
    <property type="entry name" value="HEMOGEN"/>
    <property type="match status" value="1"/>
</dbReference>
<dbReference type="InterPro" id="IPR033272">
    <property type="entry name" value="Hemogen"/>
</dbReference>
<evidence type="ECO:0000313" key="2">
    <source>
        <dbReference type="EMBL" id="NXG73415.1"/>
    </source>
</evidence>
<name>A0A7K9E9X2_BARMA</name>
<reference evidence="2 3" key="1">
    <citation type="submission" date="2019-09" db="EMBL/GenBank/DDBJ databases">
        <title>Bird 10,000 Genomes (B10K) Project - Family phase.</title>
        <authorList>
            <person name="Zhang G."/>
        </authorList>
    </citation>
    <scope>NUCLEOTIDE SEQUENCE [LARGE SCALE GENOMIC DNA]</scope>
    <source>
        <strain evidence="2">B10K-DU-001-21</strain>
        <tissue evidence="2">Muscle</tissue>
    </source>
</reference>
<evidence type="ECO:0000256" key="1">
    <source>
        <dbReference type="SAM" id="MobiDB-lite"/>
    </source>
</evidence>
<sequence>ITHRLRDRELLRKRKAEAQEKDSVQWVLREQEKNKRQRRGRGARRGRGRQLAVEPSLEPEPEPNPQPDPQEEAEPAPSELASPEPVHQEHPPMLTIQDLVSGMQPGPADGELADRIQDPMGEEEVLKSAEAEIPEALNTPLEYDHQDNEYRTHVLF</sequence>
<feature type="non-terminal residue" evidence="2">
    <location>
        <position position="156"/>
    </location>
</feature>